<feature type="region of interest" description="Leucine repeat II (LRII)" evidence="5">
    <location>
        <begin position="548"/>
        <end position="580"/>
    </location>
</feature>
<evidence type="ECO:0000313" key="7">
    <source>
        <dbReference type="EMBL" id="KAH7514478.1"/>
    </source>
</evidence>
<comment type="caution">
    <text evidence="7">The sequence shown here is derived from an EMBL/GenBank/DDBJ whole genome shotgun (WGS) entry which is preliminary data.</text>
</comment>
<name>A0A978UI47_ZIZJJ</name>
<feature type="compositionally biased region" description="Polar residues" evidence="6">
    <location>
        <begin position="357"/>
        <end position="368"/>
    </location>
</feature>
<keyword evidence="3" id="KW-0804">Transcription</keyword>
<keyword evidence="2" id="KW-0805">Transcription regulation</keyword>
<dbReference type="EMBL" id="JAEACU010000011">
    <property type="protein sequence ID" value="KAH7514478.1"/>
    <property type="molecule type" value="Genomic_DNA"/>
</dbReference>
<feature type="region of interest" description="VHIID" evidence="5">
    <location>
        <begin position="467"/>
        <end position="532"/>
    </location>
</feature>
<gene>
    <name evidence="7" type="ORF">FEM48_Zijuj11G0093800</name>
</gene>
<proteinExistence type="inferred from homology"/>
<evidence type="ECO:0000256" key="1">
    <source>
        <dbReference type="ARBA" id="ARBA00004123"/>
    </source>
</evidence>
<dbReference type="Pfam" id="PF03514">
    <property type="entry name" value="GRAS"/>
    <property type="match status" value="1"/>
</dbReference>
<evidence type="ECO:0000256" key="6">
    <source>
        <dbReference type="SAM" id="MobiDB-lite"/>
    </source>
</evidence>
<comment type="similarity">
    <text evidence="5">Belongs to the GRAS family.</text>
</comment>
<keyword evidence="4" id="KW-0539">Nucleus</keyword>
<comment type="subcellular location">
    <subcellularLocation>
        <location evidence="1">Nucleus</location>
    </subcellularLocation>
</comment>
<evidence type="ECO:0008006" key="9">
    <source>
        <dbReference type="Google" id="ProtNLM"/>
    </source>
</evidence>
<protein>
    <recommendedName>
        <fullName evidence="9">Scarecrow-like protein 9</fullName>
    </recommendedName>
</protein>
<organism evidence="7 8">
    <name type="scientific">Ziziphus jujuba var. spinosa</name>
    <dbReference type="NCBI Taxonomy" id="714518"/>
    <lineage>
        <taxon>Eukaryota</taxon>
        <taxon>Viridiplantae</taxon>
        <taxon>Streptophyta</taxon>
        <taxon>Embryophyta</taxon>
        <taxon>Tracheophyta</taxon>
        <taxon>Spermatophyta</taxon>
        <taxon>Magnoliopsida</taxon>
        <taxon>eudicotyledons</taxon>
        <taxon>Gunneridae</taxon>
        <taxon>Pentapetalae</taxon>
        <taxon>rosids</taxon>
        <taxon>fabids</taxon>
        <taxon>Rosales</taxon>
        <taxon>Rhamnaceae</taxon>
        <taxon>Paliureae</taxon>
        <taxon>Ziziphus</taxon>
    </lineage>
</organism>
<dbReference type="PANTHER" id="PTHR31636">
    <property type="entry name" value="OSJNBA0084A10.13 PROTEIN-RELATED"/>
    <property type="match status" value="1"/>
</dbReference>
<evidence type="ECO:0000313" key="8">
    <source>
        <dbReference type="Proteomes" id="UP000813462"/>
    </source>
</evidence>
<feature type="region of interest" description="Disordered" evidence="6">
    <location>
        <begin position="131"/>
        <end position="159"/>
    </location>
</feature>
<feature type="compositionally biased region" description="Low complexity" evidence="6">
    <location>
        <begin position="65"/>
        <end position="79"/>
    </location>
</feature>
<evidence type="ECO:0000256" key="2">
    <source>
        <dbReference type="ARBA" id="ARBA00023015"/>
    </source>
</evidence>
<dbReference type="Proteomes" id="UP000813462">
    <property type="component" value="Unassembled WGS sequence"/>
</dbReference>
<evidence type="ECO:0000256" key="4">
    <source>
        <dbReference type="ARBA" id="ARBA00023242"/>
    </source>
</evidence>
<feature type="short sequence motif" description="VHIID" evidence="5">
    <location>
        <begin position="498"/>
        <end position="502"/>
    </location>
</feature>
<feature type="region of interest" description="Disordered" evidence="6">
    <location>
        <begin position="285"/>
        <end position="315"/>
    </location>
</feature>
<reference evidence="7" key="1">
    <citation type="journal article" date="2021" name="Front. Plant Sci.">
        <title>Chromosome-Scale Genome Assembly for Chinese Sour Jujube and Insights Into Its Genome Evolution and Domestication Signature.</title>
        <authorList>
            <person name="Shen L.-Y."/>
            <person name="Luo H."/>
            <person name="Wang X.-L."/>
            <person name="Wang X.-M."/>
            <person name="Qiu X.-J."/>
            <person name="Liu H."/>
            <person name="Zhou S.-S."/>
            <person name="Jia K.-H."/>
            <person name="Nie S."/>
            <person name="Bao Y.-T."/>
            <person name="Zhang R.-G."/>
            <person name="Yun Q.-Z."/>
            <person name="Chai Y.-H."/>
            <person name="Lu J.-Y."/>
            <person name="Li Y."/>
            <person name="Zhao S.-W."/>
            <person name="Mao J.-F."/>
            <person name="Jia S.-G."/>
            <person name="Mao Y.-M."/>
        </authorList>
    </citation>
    <scope>NUCLEOTIDE SEQUENCE</scope>
    <source>
        <strain evidence="7">AT0</strain>
        <tissue evidence="7">Leaf</tissue>
    </source>
</reference>
<dbReference type="OrthoDB" id="47276at2759"/>
<feature type="region of interest" description="Leucine repeat I (LRI)" evidence="5">
    <location>
        <begin position="388"/>
        <end position="448"/>
    </location>
</feature>
<dbReference type="InterPro" id="IPR005202">
    <property type="entry name" value="TF_GRAS"/>
</dbReference>
<feature type="compositionally biased region" description="Polar residues" evidence="6">
    <location>
        <begin position="140"/>
        <end position="150"/>
    </location>
</feature>
<dbReference type="AlphaFoldDB" id="A0A978UI47"/>
<dbReference type="PROSITE" id="PS50985">
    <property type="entry name" value="GRAS"/>
    <property type="match status" value="1"/>
</dbReference>
<evidence type="ECO:0000256" key="5">
    <source>
        <dbReference type="PROSITE-ProRule" id="PRU01191"/>
    </source>
</evidence>
<evidence type="ECO:0000256" key="3">
    <source>
        <dbReference type="ARBA" id="ARBA00023163"/>
    </source>
</evidence>
<dbReference type="GO" id="GO:0005634">
    <property type="term" value="C:nucleus"/>
    <property type="evidence" value="ECO:0007669"/>
    <property type="project" value="UniProtKB-SubCell"/>
</dbReference>
<feature type="region of interest" description="Disordered" evidence="6">
    <location>
        <begin position="357"/>
        <end position="384"/>
    </location>
</feature>
<feature type="region of interest" description="SAW" evidence="5">
    <location>
        <begin position="686"/>
        <end position="761"/>
    </location>
</feature>
<feature type="region of interest" description="Disordered" evidence="6">
    <location>
        <begin position="62"/>
        <end position="84"/>
    </location>
</feature>
<sequence>MIMDPRLNGFSGSNNGIHLSNQSISILSNSNIVALPQFNFDSNSNSNHSAFIDHNYDNQFHCPPSNQTSSSLTSVSNLSPEEDLPEDCDFSDAVLRYINQILMEEDLEDKTCMLQESLDLQAAEKSFYDVLGQKYPPSPEQNQNNVFQNDDSPDENLSRNSTSYITNSCNSNGYFDDNSFIQTRGGYNSELQGIPTFCVSQSSCSSSNGVISSFDGLVESPSSIIQLPYLHSESQSVWQFRKGFEEGSRFLPTRNELFLNMESIGLSSKEPNAGTTEAIVKVEKNGEAEFSPGGHKGRKNPYRQGEDEEEEERCSKQAALYTESTLPSEMIDLMLLCSTGKGRDHLSLYREAFRNNGSSKNVRQTGQTKKSCGGKNKSKKQSGKKDVVDLRTLLISCAQAVAADDHRNANELLKQVRQHSSPFGDGNQRLAHCFADGLEARLAGIGSQIYKSLVCKRRTAADSLKAYYLYLAACPFRKISNFASNKTIMNVAAKATRLHVIDFGILYGFQWPTLIQRISWRPGGPPKLRITGIEFPQPGFRPAERVEETGHRLAAYAESFKVPFEYNSIAKKWETIQLEELKIDRDEVTIVNCLYRAKNLHDESVSVESPRNIVLDLIRKINPDLYIQGIINGAFNAPFFVTRFREALFHYSALFDMLETIVPREEMQRMLIEKEIFGREALNVIACEGWERVERPETYKQWQIRILRAGFVQLPFGREVVKRATEKVTSDYHKDFVIDEDSRWLLQGWKGRIIYALSSWKPA</sequence>
<comment type="caution">
    <text evidence="5">Lacks conserved residue(s) required for the propagation of feature annotation.</text>
</comment>
<accession>A0A978UI47</accession>